<dbReference type="EMBL" id="CP001349">
    <property type="protein sequence ID" value="ACL57552.1"/>
    <property type="molecule type" value="Genomic_DNA"/>
</dbReference>
<organism evidence="1 2">
    <name type="scientific">Methylobacterium nodulans (strain LMG 21967 / CNCM I-2342 / ORS 2060)</name>
    <dbReference type="NCBI Taxonomy" id="460265"/>
    <lineage>
        <taxon>Bacteria</taxon>
        <taxon>Pseudomonadati</taxon>
        <taxon>Pseudomonadota</taxon>
        <taxon>Alphaproteobacteria</taxon>
        <taxon>Hyphomicrobiales</taxon>
        <taxon>Methylobacteriaceae</taxon>
        <taxon>Methylobacterium</taxon>
    </lineage>
</organism>
<keyword evidence="2" id="KW-1185">Reference proteome</keyword>
<dbReference type="Proteomes" id="UP000008207">
    <property type="component" value="Chromosome"/>
</dbReference>
<name>B8IE06_METNO</name>
<dbReference type="HOGENOM" id="CLU_201155_0_0_5"/>
<gene>
    <name evidence="1" type="ordered locus">Mnod_2589</name>
</gene>
<sequence>MPEQEKMREGTRYSVENGDQMGFNLRQYLSGIVQEARQFDRKTSETRVGRVEVQGGTAAKYEMIVRRV</sequence>
<evidence type="ECO:0000313" key="1">
    <source>
        <dbReference type="EMBL" id="ACL57552.1"/>
    </source>
</evidence>
<evidence type="ECO:0000313" key="2">
    <source>
        <dbReference type="Proteomes" id="UP000008207"/>
    </source>
</evidence>
<dbReference type="AlphaFoldDB" id="B8IE06"/>
<accession>B8IE06</accession>
<reference evidence="1 2" key="1">
    <citation type="submission" date="2009-01" db="EMBL/GenBank/DDBJ databases">
        <title>Complete sequence of chromosome of Methylobacterium nodulans ORS 2060.</title>
        <authorList>
            <consortium name="US DOE Joint Genome Institute"/>
            <person name="Lucas S."/>
            <person name="Copeland A."/>
            <person name="Lapidus A."/>
            <person name="Glavina del Rio T."/>
            <person name="Dalin E."/>
            <person name="Tice H."/>
            <person name="Bruce D."/>
            <person name="Goodwin L."/>
            <person name="Pitluck S."/>
            <person name="Sims D."/>
            <person name="Brettin T."/>
            <person name="Detter J.C."/>
            <person name="Han C."/>
            <person name="Larimer F."/>
            <person name="Land M."/>
            <person name="Hauser L."/>
            <person name="Kyrpides N."/>
            <person name="Ivanova N."/>
            <person name="Marx C.J."/>
            <person name="Richardson P."/>
        </authorList>
    </citation>
    <scope>NUCLEOTIDE SEQUENCE [LARGE SCALE GENOMIC DNA]</scope>
    <source>
        <strain evidence="2">LMG 21967 / CNCM I-2342 / ORS 2060</strain>
    </source>
</reference>
<proteinExistence type="predicted"/>
<protein>
    <submittedName>
        <fullName evidence="1">Uncharacterized protein</fullName>
    </submittedName>
</protein>
<dbReference type="RefSeq" id="WP_015929231.1">
    <property type="nucleotide sequence ID" value="NC_011894.1"/>
</dbReference>
<dbReference type="KEGG" id="mno:Mnod_2589"/>